<accession>A0A508AW40</accession>
<comment type="caution">
    <text evidence="2">The sequence shown here is derived from an EMBL/GenBank/DDBJ whole genome shotgun (WGS) entry which is preliminary data.</text>
</comment>
<name>A0A508AW40_9GAMM</name>
<dbReference type="EMBL" id="VICD02000069">
    <property type="protein sequence ID" value="KAB8195618.1"/>
    <property type="molecule type" value="Genomic_DNA"/>
</dbReference>
<dbReference type="Pfam" id="PF19694">
    <property type="entry name" value="DUF6194"/>
    <property type="match status" value="1"/>
</dbReference>
<organism evidence="2 3">
    <name type="scientific">Marilutibacter maris</name>
    <dbReference type="NCBI Taxonomy" id="1605891"/>
    <lineage>
        <taxon>Bacteria</taxon>
        <taxon>Pseudomonadati</taxon>
        <taxon>Pseudomonadota</taxon>
        <taxon>Gammaproteobacteria</taxon>
        <taxon>Lysobacterales</taxon>
        <taxon>Lysobacteraceae</taxon>
        <taxon>Marilutibacter</taxon>
    </lineage>
</organism>
<evidence type="ECO:0000259" key="1">
    <source>
        <dbReference type="Pfam" id="PF19694"/>
    </source>
</evidence>
<gene>
    <name evidence="2" type="ORF">FKV24_004940</name>
</gene>
<dbReference type="Proteomes" id="UP000320431">
    <property type="component" value="Unassembled WGS sequence"/>
</dbReference>
<sequence>MTQDDIRALLGSDASVHIQIAGPGDGSPEIAWGDTFFHVRDKDGEPRKMPFTTIVTKDYTGFDSESDLNRGGLYRLNIETGREEFEALFGFKPNELENHRDRFDCAALNRLFPHPLYGPSGWVSIINPDAELVPTVEALLRHSLERARRRIAG</sequence>
<dbReference type="RefSeq" id="WP_141481584.1">
    <property type="nucleotide sequence ID" value="NZ_VICD02000069.1"/>
</dbReference>
<reference evidence="2 3" key="1">
    <citation type="submission" date="2019-10" db="EMBL/GenBank/DDBJ databases">
        <title>Lysobacter alkalisoli sp. nov., isolated from saline-alkaline soil.</title>
        <authorList>
            <person name="Sun J.-Q."/>
        </authorList>
    </citation>
    <scope>NUCLEOTIDE SEQUENCE [LARGE SCALE GENOMIC DNA]</scope>
    <source>
        <strain evidence="2 3">KCTC 42381</strain>
    </source>
</reference>
<protein>
    <recommendedName>
        <fullName evidence="1">DUF6194 domain-containing protein</fullName>
    </recommendedName>
</protein>
<feature type="domain" description="DUF6194" evidence="1">
    <location>
        <begin position="1"/>
        <end position="151"/>
    </location>
</feature>
<dbReference type="InterPro" id="IPR045676">
    <property type="entry name" value="DUF6194"/>
</dbReference>
<evidence type="ECO:0000313" key="3">
    <source>
        <dbReference type="Proteomes" id="UP000320431"/>
    </source>
</evidence>
<evidence type="ECO:0000313" key="2">
    <source>
        <dbReference type="EMBL" id="KAB8195618.1"/>
    </source>
</evidence>
<proteinExistence type="predicted"/>
<dbReference type="AlphaFoldDB" id="A0A508AW40"/>